<dbReference type="Gene3D" id="3.40.50.150">
    <property type="entry name" value="Vaccinia Virus protein VP39"/>
    <property type="match status" value="1"/>
</dbReference>
<gene>
    <name evidence="2" type="ORF">Voc01_095270</name>
</gene>
<dbReference type="SUPFAM" id="SSF53335">
    <property type="entry name" value="S-adenosyl-L-methionine-dependent methyltransferases"/>
    <property type="match status" value="1"/>
</dbReference>
<dbReference type="Proteomes" id="UP000635606">
    <property type="component" value="Unassembled WGS sequence"/>
</dbReference>
<feature type="domain" description="Methyltransferase type 11" evidence="1">
    <location>
        <begin position="59"/>
        <end position="151"/>
    </location>
</feature>
<dbReference type="PANTHER" id="PTHR43591">
    <property type="entry name" value="METHYLTRANSFERASE"/>
    <property type="match status" value="1"/>
</dbReference>
<comment type="caution">
    <text evidence="2">The sequence shown here is derived from an EMBL/GenBank/DDBJ whole genome shotgun (WGS) entry which is preliminary data.</text>
</comment>
<accession>A0A8J4A678</accession>
<proteinExistence type="predicted"/>
<dbReference type="EMBL" id="BOPH01000142">
    <property type="protein sequence ID" value="GIJ74610.1"/>
    <property type="molecule type" value="Genomic_DNA"/>
</dbReference>
<keyword evidence="3" id="KW-1185">Reference proteome</keyword>
<dbReference type="AlphaFoldDB" id="A0A8J4A678"/>
<dbReference type="GO" id="GO:0008757">
    <property type="term" value="F:S-adenosylmethionine-dependent methyltransferase activity"/>
    <property type="evidence" value="ECO:0007669"/>
    <property type="project" value="InterPro"/>
</dbReference>
<name>A0A8J4A678_9ACTN</name>
<organism evidence="2 3">
    <name type="scientific">Virgisporangium ochraceum</name>
    <dbReference type="NCBI Taxonomy" id="65505"/>
    <lineage>
        <taxon>Bacteria</taxon>
        <taxon>Bacillati</taxon>
        <taxon>Actinomycetota</taxon>
        <taxon>Actinomycetes</taxon>
        <taxon>Micromonosporales</taxon>
        <taxon>Micromonosporaceae</taxon>
        <taxon>Virgisporangium</taxon>
    </lineage>
</organism>
<dbReference type="InterPro" id="IPR029063">
    <property type="entry name" value="SAM-dependent_MTases_sf"/>
</dbReference>
<evidence type="ECO:0000313" key="2">
    <source>
        <dbReference type="EMBL" id="GIJ74610.1"/>
    </source>
</evidence>
<dbReference type="CDD" id="cd02440">
    <property type="entry name" value="AdoMet_MTases"/>
    <property type="match status" value="1"/>
</dbReference>
<sequence>MIPEPLARTPSFSRLDDLSAPMASLLIGALESMAANPEIQRVRRVAWDALSPAPGRHLLDAGCGAGEVARELAAAGADVVALDYSAATVAAAADRHDGGTVRYLTGDVTRLDFPDATFDGVRCERVLQHLAEPDRAIAELARVTRPGGRMCLVDTDWESLAVDGLPADLMDAVRAHFANQGQPHHTGMGRTLRRRLVRAGLRDVTAIPVVCYFTHPSQIGFVLPMFNAAVPPEAGLVPESIRDTWFAAIENAGVRDEFLAVLTIWVARGTVGS</sequence>
<dbReference type="PANTHER" id="PTHR43591:SF24">
    <property type="entry name" value="2-METHOXY-6-POLYPRENYL-1,4-BENZOQUINOL METHYLASE, MITOCHONDRIAL"/>
    <property type="match status" value="1"/>
</dbReference>
<evidence type="ECO:0000259" key="1">
    <source>
        <dbReference type="Pfam" id="PF08241"/>
    </source>
</evidence>
<dbReference type="InterPro" id="IPR013216">
    <property type="entry name" value="Methyltransf_11"/>
</dbReference>
<evidence type="ECO:0000313" key="3">
    <source>
        <dbReference type="Proteomes" id="UP000635606"/>
    </source>
</evidence>
<dbReference type="RefSeq" id="WP_203934408.1">
    <property type="nucleotide sequence ID" value="NZ_BOPH01000142.1"/>
</dbReference>
<protein>
    <recommendedName>
        <fullName evidence="1">Methyltransferase type 11 domain-containing protein</fullName>
    </recommendedName>
</protein>
<reference evidence="2" key="1">
    <citation type="submission" date="2021-01" db="EMBL/GenBank/DDBJ databases">
        <title>Whole genome shotgun sequence of Virgisporangium ochraceum NBRC 16418.</title>
        <authorList>
            <person name="Komaki H."/>
            <person name="Tamura T."/>
        </authorList>
    </citation>
    <scope>NUCLEOTIDE SEQUENCE</scope>
    <source>
        <strain evidence="2">NBRC 16418</strain>
    </source>
</reference>
<dbReference type="Pfam" id="PF08241">
    <property type="entry name" value="Methyltransf_11"/>
    <property type="match status" value="1"/>
</dbReference>